<organism evidence="1 2">
    <name type="scientific">Ambispora gerdemannii</name>
    <dbReference type="NCBI Taxonomy" id="144530"/>
    <lineage>
        <taxon>Eukaryota</taxon>
        <taxon>Fungi</taxon>
        <taxon>Fungi incertae sedis</taxon>
        <taxon>Mucoromycota</taxon>
        <taxon>Glomeromycotina</taxon>
        <taxon>Glomeromycetes</taxon>
        <taxon>Archaeosporales</taxon>
        <taxon>Ambisporaceae</taxon>
        <taxon>Ambispora</taxon>
    </lineage>
</organism>
<evidence type="ECO:0000313" key="2">
    <source>
        <dbReference type="Proteomes" id="UP000789831"/>
    </source>
</evidence>
<dbReference type="InterPro" id="IPR015943">
    <property type="entry name" value="WD40/YVTN_repeat-like_dom_sf"/>
</dbReference>
<keyword evidence="2" id="KW-1185">Reference proteome</keyword>
<dbReference type="Proteomes" id="UP000789831">
    <property type="component" value="Unassembled WGS sequence"/>
</dbReference>
<accession>A0A9N9FNR0</accession>
<dbReference type="Gene3D" id="2.130.10.10">
    <property type="entry name" value="YVTN repeat-like/Quinoprotein amine dehydrogenase"/>
    <property type="match status" value="1"/>
</dbReference>
<dbReference type="SUPFAM" id="SSF69304">
    <property type="entry name" value="Tricorn protease N-terminal domain"/>
    <property type="match status" value="1"/>
</dbReference>
<sequence>MFPSEQSNSARMSSLSFFPSLRDITLTPSTQTFYQPTSESADMPSLIWSVINKFWENSDALIAHQNKLYIFRNKDLFEVDKGTTRRVLSGCGKIIAATKFKDDVYISTQIGEIWCINLLTFELRCIIKNLNNVRALVTFENGIFAFGDKLWRIDTINGKCESLDSSDWRSTVSAAVLGDSVYVVTRHGDLWRIDLRDYTKIIIKRGGQDPDLILAYQDNLYLFSKGLYKVNVDGSCEKIEDNLSGILTGVSSSDAMYIIFNSGELFRIIEVTGEGYSDELFLEEDFDIDIINFTHGHFSV</sequence>
<name>A0A9N9FNR0_9GLOM</name>
<dbReference type="EMBL" id="CAJVPL010001066">
    <property type="protein sequence ID" value="CAG8550532.1"/>
    <property type="molecule type" value="Genomic_DNA"/>
</dbReference>
<reference evidence="1" key="1">
    <citation type="submission" date="2021-06" db="EMBL/GenBank/DDBJ databases">
        <authorList>
            <person name="Kallberg Y."/>
            <person name="Tangrot J."/>
            <person name="Rosling A."/>
        </authorList>
    </citation>
    <scope>NUCLEOTIDE SEQUENCE</scope>
    <source>
        <strain evidence="1">MT106</strain>
    </source>
</reference>
<comment type="caution">
    <text evidence="1">The sequence shown here is derived from an EMBL/GenBank/DDBJ whole genome shotgun (WGS) entry which is preliminary data.</text>
</comment>
<proteinExistence type="predicted"/>
<dbReference type="AlphaFoldDB" id="A0A9N9FNR0"/>
<gene>
    <name evidence="1" type="ORF">AGERDE_LOCUS6643</name>
</gene>
<dbReference type="OrthoDB" id="2342150at2759"/>
<protein>
    <submittedName>
        <fullName evidence="1">5205_t:CDS:1</fullName>
    </submittedName>
</protein>
<evidence type="ECO:0000313" key="1">
    <source>
        <dbReference type="EMBL" id="CAG8550532.1"/>
    </source>
</evidence>